<dbReference type="EC" id="1.1.1.62" evidence="7"/>
<comment type="catalytic activity">
    <reaction evidence="20">
        <text>ursodeoxycholate + NAD(+) = 7-oxolithocholate + NADH + H(+)</text>
        <dbReference type="Rhea" id="RHEA:42028"/>
        <dbReference type="ChEBI" id="CHEBI:15378"/>
        <dbReference type="ChEBI" id="CHEBI:57540"/>
        <dbReference type="ChEBI" id="CHEBI:57945"/>
        <dbReference type="ChEBI" id="CHEBI:78604"/>
        <dbReference type="ChEBI" id="CHEBI:78605"/>
    </reaction>
    <physiologicalReaction direction="left-to-right" evidence="20">
        <dbReference type="Rhea" id="RHEA:42029"/>
    </physiologicalReaction>
</comment>
<dbReference type="EC" id="1.1.1.178" evidence="29"/>
<dbReference type="GO" id="GO:0008709">
    <property type="term" value="F:cholate 7-alpha-dehydrogenase (NAD+) activity"/>
    <property type="evidence" value="ECO:0007669"/>
    <property type="project" value="UniProtKB-EC"/>
</dbReference>
<dbReference type="GO" id="GO:0003857">
    <property type="term" value="F:(3S)-3-hydroxyacyl-CoA dehydrogenase (NAD+) activity"/>
    <property type="evidence" value="ECO:0007669"/>
    <property type="project" value="UniProtKB-EC"/>
</dbReference>
<dbReference type="PANTHER" id="PTHR43658:SF8">
    <property type="entry name" value="17-BETA-HYDROXYSTEROID DEHYDROGENASE 14-RELATED"/>
    <property type="match status" value="1"/>
</dbReference>
<comment type="similarity">
    <text evidence="3 44">Belongs to the short-chain dehydrogenases/reductases (SDR) family.</text>
</comment>
<evidence type="ECO:0000256" key="36">
    <source>
        <dbReference type="ARBA" id="ARBA00080198"/>
    </source>
</evidence>
<dbReference type="CDD" id="cd05371">
    <property type="entry name" value="HSD10-like_SDR_c"/>
    <property type="match status" value="1"/>
</dbReference>
<keyword evidence="5" id="KW-0560">Oxidoreductase</keyword>
<comment type="catalytic activity">
    <reaction evidence="23">
        <text>cortisone + NAD(+) = 17alpha-hydroxypregn-4-en-3,11,20-trione-21-al + NADH + H(+)</text>
        <dbReference type="Rhea" id="RHEA:42016"/>
        <dbReference type="ChEBI" id="CHEBI:15378"/>
        <dbReference type="ChEBI" id="CHEBI:16962"/>
        <dbReference type="ChEBI" id="CHEBI:57540"/>
        <dbReference type="ChEBI" id="CHEBI:57945"/>
        <dbReference type="ChEBI" id="CHEBI:78596"/>
    </reaction>
    <physiologicalReaction direction="left-to-right" evidence="23">
        <dbReference type="Rhea" id="RHEA:42017"/>
    </physiologicalReaction>
</comment>
<comment type="pathway">
    <text evidence="1">Steroid metabolism.</text>
</comment>
<evidence type="ECO:0000256" key="16">
    <source>
        <dbReference type="ARBA" id="ARBA00050927"/>
    </source>
</evidence>
<evidence type="ECO:0000256" key="8">
    <source>
        <dbReference type="ARBA" id="ARBA00037895"/>
    </source>
</evidence>
<dbReference type="SUPFAM" id="SSF51735">
    <property type="entry name" value="NAD(P)-binding Rossmann-fold domains"/>
    <property type="match status" value="1"/>
</dbReference>
<evidence type="ECO:0000256" key="15">
    <source>
        <dbReference type="ARBA" id="ARBA00050867"/>
    </source>
</evidence>
<evidence type="ECO:0000256" key="44">
    <source>
        <dbReference type="RuleBase" id="RU000363"/>
    </source>
</evidence>
<feature type="domain" description="Ketoreductase" evidence="45">
    <location>
        <begin position="10"/>
        <end position="203"/>
    </location>
</feature>
<comment type="catalytic activity">
    <reaction evidence="18">
        <text>(3S)-hydroxyhexadecanoyl-CoA + NAD(+) = 3-oxohexadecanoyl-CoA + NADH + H(+)</text>
        <dbReference type="Rhea" id="RHEA:31159"/>
        <dbReference type="ChEBI" id="CHEBI:15378"/>
        <dbReference type="ChEBI" id="CHEBI:57349"/>
        <dbReference type="ChEBI" id="CHEBI:57540"/>
        <dbReference type="ChEBI" id="CHEBI:57945"/>
        <dbReference type="ChEBI" id="CHEBI:62613"/>
    </reaction>
    <physiologicalReaction direction="left-to-right" evidence="18">
        <dbReference type="Rhea" id="RHEA:31160"/>
    </physiologicalReaction>
    <physiologicalReaction direction="right-to-left" evidence="18">
        <dbReference type="Rhea" id="RHEA:31161"/>
    </physiologicalReaction>
</comment>
<protein>
    <recommendedName>
        <fullName evidence="31">3-hydroxyacyl-CoA dehydrogenase type-2</fullName>
        <ecNumber evidence="28">1.1.1.159</ecNumber>
        <ecNumber evidence="29">1.1.1.178</ecNumber>
        <ecNumber evidence="30">1.1.1.239</ecNumber>
        <ecNumber evidence="4">1.1.1.35</ecNumber>
        <ecNumber evidence="6">1.1.1.53</ecNumber>
        <ecNumber evidence="7">1.1.1.62</ecNumber>
    </recommendedName>
    <alternativeName>
        <fullName evidence="36">17-beta-estradiol 17-dehydrogenase</fullName>
    </alternativeName>
    <alternativeName>
        <fullName evidence="33">2-methyl-3-hydroxybutyryl-CoA dehydrogenase</fullName>
    </alternativeName>
    <alternativeName>
        <fullName evidence="32">3-alpha-(17-beta)-hydroxysteroid dehydrogenase (NAD(+))</fullName>
    </alternativeName>
    <alternativeName>
        <fullName evidence="41">3-hydroxy-2-methylbutyryl-CoA dehydrogenase</fullName>
    </alternativeName>
    <alternativeName>
        <fullName evidence="39">3-hydroxyacyl-CoA dehydrogenase type II</fullName>
    </alternativeName>
    <alternativeName>
        <fullName evidence="37">3alpha(or 20beta)-hydroxysteroid dehydrogenase</fullName>
    </alternativeName>
    <alternativeName>
        <fullName evidence="43">7-alpha-hydroxysteroid dehydrogenase</fullName>
    </alternativeName>
    <alternativeName>
        <fullName evidence="42">Endoplasmic reticulum-associated amyloid beta-peptide-binding protein</fullName>
    </alternativeName>
    <alternativeName>
        <fullName evidence="40">Mitochondrial ribonuclease P protein 2</fullName>
    </alternativeName>
    <alternativeName>
        <fullName evidence="34">Short chain dehydrogenase/reductase family 5C member 1</fullName>
    </alternativeName>
    <alternativeName>
        <fullName evidence="38">Short-chain type dehydrogenase/reductase XH98G2</fullName>
    </alternativeName>
    <alternativeName>
        <fullName evidence="35">Type II HADH</fullName>
    </alternativeName>
</protein>
<organism evidence="46 47">
    <name type="scientific">Grus japonensis</name>
    <name type="common">Japanese crane</name>
    <name type="synonym">Red-crowned crane</name>
    <dbReference type="NCBI Taxonomy" id="30415"/>
    <lineage>
        <taxon>Eukaryota</taxon>
        <taxon>Metazoa</taxon>
        <taxon>Chordata</taxon>
        <taxon>Craniata</taxon>
        <taxon>Vertebrata</taxon>
        <taxon>Euteleostomi</taxon>
        <taxon>Archelosauria</taxon>
        <taxon>Archosauria</taxon>
        <taxon>Dinosauria</taxon>
        <taxon>Saurischia</taxon>
        <taxon>Theropoda</taxon>
        <taxon>Coelurosauria</taxon>
        <taxon>Aves</taxon>
        <taxon>Neognathae</taxon>
        <taxon>Neoaves</taxon>
        <taxon>Gruiformes</taxon>
        <taxon>Gruidae</taxon>
        <taxon>Grus</taxon>
    </lineage>
</organism>
<dbReference type="GO" id="GO:0004303">
    <property type="term" value="F:estradiol 17-beta-dehydrogenase [NAD(P)+] activity"/>
    <property type="evidence" value="ECO:0007669"/>
    <property type="project" value="UniProtKB-EC"/>
</dbReference>
<evidence type="ECO:0000256" key="28">
    <source>
        <dbReference type="ARBA" id="ARBA00066617"/>
    </source>
</evidence>
<evidence type="ECO:0000256" key="10">
    <source>
        <dbReference type="ARBA" id="ARBA00050141"/>
    </source>
</evidence>
<evidence type="ECO:0000256" key="2">
    <source>
        <dbReference type="ARBA" id="ARBA00004860"/>
    </source>
</evidence>
<evidence type="ECO:0000256" key="29">
    <source>
        <dbReference type="ARBA" id="ARBA00066638"/>
    </source>
</evidence>
<evidence type="ECO:0000259" key="45">
    <source>
        <dbReference type="SMART" id="SM00822"/>
    </source>
</evidence>
<comment type="catalytic activity">
    <reaction evidence="26">
        <text>chenodeoxycholate + NAD(+) = 7-oxolithocholate + NADH + H(+)</text>
        <dbReference type="Rhea" id="RHEA:42036"/>
        <dbReference type="ChEBI" id="CHEBI:15378"/>
        <dbReference type="ChEBI" id="CHEBI:36234"/>
        <dbReference type="ChEBI" id="CHEBI:57540"/>
        <dbReference type="ChEBI" id="CHEBI:57945"/>
        <dbReference type="ChEBI" id="CHEBI:78605"/>
    </reaction>
    <physiologicalReaction direction="left-to-right" evidence="26">
        <dbReference type="Rhea" id="RHEA:42037"/>
    </physiologicalReaction>
</comment>
<dbReference type="AlphaFoldDB" id="A0ABC9Y0M2"/>
<dbReference type="EC" id="1.1.1.239" evidence="30"/>
<dbReference type="InterPro" id="IPR036291">
    <property type="entry name" value="NAD(P)-bd_dom_sf"/>
</dbReference>
<evidence type="ECO:0000256" key="41">
    <source>
        <dbReference type="ARBA" id="ARBA00082463"/>
    </source>
</evidence>
<evidence type="ECO:0000256" key="12">
    <source>
        <dbReference type="ARBA" id="ARBA00050285"/>
    </source>
</evidence>
<sequence>MATIRSVKGMAALVTGGASGLGRATVERLLGQGARVVLLDLPASPGAQVAAELGERCVFAPADVTSAEDVGDALTAVRKEFGRLDLTVNCAGVGIAVKTYNSKKDKVHELEDFRRVVNVNLVGTFNVIRLSARLMSQNPPDPDGHRGLIVNTASVAAFEGQVGQAAYSASKGGIVGMTLPIARDLAPLGIRVVTIAPGLFSTPLLASLPERVRNFLGQQVPFPSRLGNPAEYAHLVQALAENPMVNGEVVRLDGALRMQP</sequence>
<dbReference type="GO" id="GO:0047044">
    <property type="term" value="F:androstan-3-alpha,17-beta-diol dehydrogenase (NAD+) activity"/>
    <property type="evidence" value="ECO:0007669"/>
    <property type="project" value="UniProtKB-EC"/>
</dbReference>
<proteinExistence type="inferred from homology"/>
<comment type="caution">
    <text evidence="46">The sequence shown here is derived from an EMBL/GenBank/DDBJ whole genome shotgun (WGS) entry which is preliminary data.</text>
</comment>
<dbReference type="FunFam" id="3.40.50.720:FF:000215">
    <property type="entry name" value="3-hydroxyacyl-CoA dehydrogenase type-2"/>
    <property type="match status" value="1"/>
</dbReference>
<comment type="pathway">
    <text evidence="8">Amino-acid degradation; L-isoleucine degradation.</text>
</comment>
<comment type="catalytic activity">
    <reaction evidence="19">
        <text>3beta,7beta-dihydroxy-5beta-cholan-24-oate + NAD(+) = 3beta-hydroxy-7-oxo-5beta-cholan-24-oate + NADH + H(+)</text>
        <dbReference type="Rhea" id="RHEA:42024"/>
        <dbReference type="ChEBI" id="CHEBI:15378"/>
        <dbReference type="ChEBI" id="CHEBI:57540"/>
        <dbReference type="ChEBI" id="CHEBI:57945"/>
        <dbReference type="ChEBI" id="CHEBI:78602"/>
        <dbReference type="ChEBI" id="CHEBI:78603"/>
    </reaction>
    <physiologicalReaction direction="left-to-right" evidence="19">
        <dbReference type="Rhea" id="RHEA:42025"/>
    </physiologicalReaction>
</comment>
<evidence type="ECO:0000256" key="43">
    <source>
        <dbReference type="ARBA" id="ARBA00083663"/>
    </source>
</evidence>
<dbReference type="Proteomes" id="UP001623348">
    <property type="component" value="Unassembled WGS sequence"/>
</dbReference>
<dbReference type="EC" id="1.1.1.159" evidence="28"/>
<evidence type="ECO:0000256" key="27">
    <source>
        <dbReference type="ARBA" id="ARBA00065251"/>
    </source>
</evidence>
<evidence type="ECO:0000256" key="34">
    <source>
        <dbReference type="ARBA" id="ARBA00078708"/>
    </source>
</evidence>
<dbReference type="PRINTS" id="PR00080">
    <property type="entry name" value="SDRFAMILY"/>
</dbReference>
<evidence type="ECO:0000256" key="30">
    <source>
        <dbReference type="ARBA" id="ARBA00066822"/>
    </source>
</evidence>
<comment type="catalytic activity">
    <reaction evidence="10">
        <text>a (3S)-3-hydroxyacyl-CoA + NAD(+) = a 3-oxoacyl-CoA + NADH + H(+)</text>
        <dbReference type="Rhea" id="RHEA:22432"/>
        <dbReference type="ChEBI" id="CHEBI:15378"/>
        <dbReference type="ChEBI" id="CHEBI:57318"/>
        <dbReference type="ChEBI" id="CHEBI:57540"/>
        <dbReference type="ChEBI" id="CHEBI:57945"/>
        <dbReference type="ChEBI" id="CHEBI:90726"/>
        <dbReference type="EC" id="1.1.1.35"/>
    </reaction>
    <physiologicalReaction direction="left-to-right" evidence="10">
        <dbReference type="Rhea" id="RHEA:22433"/>
    </physiologicalReaction>
    <physiologicalReaction direction="right-to-left" evidence="10">
        <dbReference type="Rhea" id="RHEA:22434"/>
    </physiologicalReaction>
</comment>
<dbReference type="PANTHER" id="PTHR43658">
    <property type="entry name" value="SHORT-CHAIN DEHYDROGENASE/REDUCTASE"/>
    <property type="match status" value="1"/>
</dbReference>
<evidence type="ECO:0000256" key="35">
    <source>
        <dbReference type="ARBA" id="ARBA00079624"/>
    </source>
</evidence>
<dbReference type="Gene3D" id="3.40.50.720">
    <property type="entry name" value="NAD(P)-binding Rossmann-like Domain"/>
    <property type="match status" value="1"/>
</dbReference>
<evidence type="ECO:0000256" key="18">
    <source>
        <dbReference type="ARBA" id="ARBA00051324"/>
    </source>
</evidence>
<evidence type="ECO:0000313" key="47">
    <source>
        <dbReference type="Proteomes" id="UP001623348"/>
    </source>
</evidence>
<dbReference type="PRINTS" id="PR00081">
    <property type="entry name" value="GDHRDH"/>
</dbReference>
<comment type="catalytic activity">
    <reaction evidence="16">
        <text>cortisol + NAD(+) = 11beta,17alpha-dihydroxypregn-4-ene-3,20,21-trione + NADH + H(+)</text>
        <dbReference type="Rhea" id="RHEA:42012"/>
        <dbReference type="ChEBI" id="CHEBI:15378"/>
        <dbReference type="ChEBI" id="CHEBI:17650"/>
        <dbReference type="ChEBI" id="CHEBI:57540"/>
        <dbReference type="ChEBI" id="CHEBI:57945"/>
        <dbReference type="ChEBI" id="CHEBI:78595"/>
    </reaction>
    <physiologicalReaction direction="left-to-right" evidence="16">
        <dbReference type="Rhea" id="RHEA:42013"/>
    </physiologicalReaction>
</comment>
<evidence type="ECO:0000256" key="14">
    <source>
        <dbReference type="ARBA" id="ARBA00050435"/>
    </source>
</evidence>
<evidence type="ECO:0000256" key="25">
    <source>
        <dbReference type="ARBA" id="ARBA00052683"/>
    </source>
</evidence>
<evidence type="ECO:0000256" key="17">
    <source>
        <dbReference type="ARBA" id="ARBA00051004"/>
    </source>
</evidence>
<evidence type="ECO:0000256" key="7">
    <source>
        <dbReference type="ARBA" id="ARBA00024072"/>
    </source>
</evidence>
<comment type="catalytic activity">
    <reaction evidence="14">
        <text>17beta-hydroxy-5alpha-androstan-3-one + NAD(+) = 5alpha-androstan-3,17-dione + NADH + H(+)</text>
        <dbReference type="Rhea" id="RHEA:41992"/>
        <dbReference type="ChEBI" id="CHEBI:15378"/>
        <dbReference type="ChEBI" id="CHEBI:15994"/>
        <dbReference type="ChEBI" id="CHEBI:16330"/>
        <dbReference type="ChEBI" id="CHEBI:57540"/>
        <dbReference type="ChEBI" id="CHEBI:57945"/>
    </reaction>
    <physiologicalReaction direction="left-to-right" evidence="14">
        <dbReference type="Rhea" id="RHEA:41993"/>
    </physiologicalReaction>
</comment>
<evidence type="ECO:0000256" key="22">
    <source>
        <dbReference type="ARBA" id="ARBA00052095"/>
    </source>
</evidence>
<evidence type="ECO:0000256" key="32">
    <source>
        <dbReference type="ARBA" id="ARBA00077243"/>
    </source>
</evidence>
<evidence type="ECO:0000256" key="26">
    <source>
        <dbReference type="ARBA" id="ARBA00052975"/>
    </source>
</evidence>
<comment type="catalytic activity">
    <reaction evidence="9">
        <text>17beta-estradiol + NAD(+) = estrone + NADH + H(+)</text>
        <dbReference type="Rhea" id="RHEA:24612"/>
        <dbReference type="ChEBI" id="CHEBI:15378"/>
        <dbReference type="ChEBI" id="CHEBI:16469"/>
        <dbReference type="ChEBI" id="CHEBI:17263"/>
        <dbReference type="ChEBI" id="CHEBI:57540"/>
        <dbReference type="ChEBI" id="CHEBI:57945"/>
        <dbReference type="EC" id="1.1.1.62"/>
    </reaction>
    <physiologicalReaction direction="left-to-right" evidence="9">
        <dbReference type="Rhea" id="RHEA:24613"/>
    </physiologicalReaction>
</comment>
<dbReference type="GO" id="GO:0047035">
    <property type="term" value="F:testosterone dehydrogenase (NAD+) activity"/>
    <property type="evidence" value="ECO:0007669"/>
    <property type="project" value="UniProtKB-EC"/>
</dbReference>
<evidence type="ECO:0000256" key="33">
    <source>
        <dbReference type="ARBA" id="ARBA00078147"/>
    </source>
</evidence>
<comment type="catalytic activity">
    <reaction evidence="25">
        <text>(3S)-hydroxyoctanoyl-CoA + NAD(+) = 3-oxooctanoyl-CoA + NADH + H(+)</text>
        <dbReference type="Rhea" id="RHEA:31195"/>
        <dbReference type="ChEBI" id="CHEBI:15378"/>
        <dbReference type="ChEBI" id="CHEBI:57540"/>
        <dbReference type="ChEBI" id="CHEBI:57945"/>
        <dbReference type="ChEBI" id="CHEBI:62617"/>
        <dbReference type="ChEBI" id="CHEBI:62619"/>
    </reaction>
    <physiologicalReaction direction="left-to-right" evidence="25">
        <dbReference type="Rhea" id="RHEA:31196"/>
    </physiologicalReaction>
    <physiologicalReaction direction="right-to-left" evidence="25">
        <dbReference type="Rhea" id="RHEA:31197"/>
    </physiologicalReaction>
</comment>
<evidence type="ECO:0000256" key="3">
    <source>
        <dbReference type="ARBA" id="ARBA00006484"/>
    </source>
</evidence>
<dbReference type="GO" id="GO:0006629">
    <property type="term" value="P:lipid metabolic process"/>
    <property type="evidence" value="ECO:0007669"/>
    <property type="project" value="UniProtKB-ARBA"/>
</dbReference>
<evidence type="ECO:0000256" key="21">
    <source>
        <dbReference type="ARBA" id="ARBA00051839"/>
    </source>
</evidence>
<evidence type="ECO:0000256" key="4">
    <source>
        <dbReference type="ARBA" id="ARBA00013000"/>
    </source>
</evidence>
<comment type="catalytic activity">
    <reaction evidence="17">
        <text>(3S)-3-hydroxybutanoyl-CoA + NAD(+) = acetoacetyl-CoA + NADH + H(+)</text>
        <dbReference type="Rhea" id="RHEA:30799"/>
        <dbReference type="ChEBI" id="CHEBI:15378"/>
        <dbReference type="ChEBI" id="CHEBI:57286"/>
        <dbReference type="ChEBI" id="CHEBI:57316"/>
        <dbReference type="ChEBI" id="CHEBI:57540"/>
        <dbReference type="ChEBI" id="CHEBI:57945"/>
    </reaction>
    <physiologicalReaction direction="left-to-right" evidence="17">
        <dbReference type="Rhea" id="RHEA:30800"/>
    </physiologicalReaction>
    <physiologicalReaction direction="right-to-left" evidence="17">
        <dbReference type="Rhea" id="RHEA:30801"/>
    </physiologicalReaction>
</comment>
<accession>A0ABC9Y0M2</accession>
<comment type="catalytic activity">
    <reaction evidence="24">
        <text>11-dehydrocorticosterone + NAD(+) = pregn-4-ene-3,11,20,21-tetraone + NADH + H(+)</text>
        <dbReference type="Rhea" id="RHEA:42020"/>
        <dbReference type="ChEBI" id="CHEBI:15378"/>
        <dbReference type="ChEBI" id="CHEBI:57540"/>
        <dbReference type="ChEBI" id="CHEBI:57945"/>
        <dbReference type="ChEBI" id="CHEBI:78600"/>
        <dbReference type="ChEBI" id="CHEBI:78601"/>
    </reaction>
    <physiologicalReaction direction="left-to-right" evidence="24">
        <dbReference type="Rhea" id="RHEA:42021"/>
    </physiologicalReaction>
</comment>
<comment type="pathway">
    <text evidence="2">Lipid metabolism; bile acid biosynthesis.</text>
</comment>
<dbReference type="InterPro" id="IPR020904">
    <property type="entry name" value="Sc_DH/Rdtase_CS"/>
</dbReference>
<keyword evidence="47" id="KW-1185">Reference proteome</keyword>
<dbReference type="InterPro" id="IPR057326">
    <property type="entry name" value="KR_dom"/>
</dbReference>
<evidence type="ECO:0000256" key="42">
    <source>
        <dbReference type="ARBA" id="ARBA00083307"/>
    </source>
</evidence>
<evidence type="ECO:0000256" key="20">
    <source>
        <dbReference type="ARBA" id="ARBA00051831"/>
    </source>
</evidence>
<evidence type="ECO:0000256" key="24">
    <source>
        <dbReference type="ARBA" id="ARBA00052668"/>
    </source>
</evidence>
<reference evidence="46 47" key="1">
    <citation type="submission" date="2024-06" db="EMBL/GenBank/DDBJ databases">
        <title>The draft genome of Grus japonensis, version 3.</title>
        <authorList>
            <person name="Nabeshima K."/>
            <person name="Suzuki S."/>
            <person name="Onuma M."/>
        </authorList>
    </citation>
    <scope>NUCLEOTIDE SEQUENCE [LARGE SCALE GENOMIC DNA]</scope>
    <source>
        <strain evidence="46 47">451A</strain>
    </source>
</reference>
<dbReference type="EMBL" id="BAAFJT010000038">
    <property type="protein sequence ID" value="GAB0202332.1"/>
    <property type="molecule type" value="Genomic_DNA"/>
</dbReference>
<gene>
    <name evidence="46" type="ORF">GRJ2_002698800</name>
</gene>
<evidence type="ECO:0000256" key="37">
    <source>
        <dbReference type="ARBA" id="ARBA00080687"/>
    </source>
</evidence>
<evidence type="ECO:0000256" key="13">
    <source>
        <dbReference type="ARBA" id="ARBA00050365"/>
    </source>
</evidence>
<evidence type="ECO:0000256" key="9">
    <source>
        <dbReference type="ARBA" id="ARBA00049381"/>
    </source>
</evidence>
<dbReference type="Pfam" id="PF00106">
    <property type="entry name" value="adh_short"/>
    <property type="match status" value="1"/>
</dbReference>
<comment type="catalytic activity">
    <reaction evidence="11">
        <text>testosterone + NAD(+) = androst-4-ene-3,17-dione + NADH + H(+)</text>
        <dbReference type="Rhea" id="RHEA:14929"/>
        <dbReference type="ChEBI" id="CHEBI:15378"/>
        <dbReference type="ChEBI" id="CHEBI:16422"/>
        <dbReference type="ChEBI" id="CHEBI:17347"/>
        <dbReference type="ChEBI" id="CHEBI:57540"/>
        <dbReference type="ChEBI" id="CHEBI:57945"/>
        <dbReference type="EC" id="1.1.1.239"/>
    </reaction>
    <physiologicalReaction direction="left-to-right" evidence="11">
        <dbReference type="Rhea" id="RHEA:14930"/>
    </physiologicalReaction>
</comment>
<comment type="subunit">
    <text evidence="27">Homotetramer. Component of mitochondrial ribonuclease P, a complex composed of TRMT10C/MRPP1, HSD17B10/MRPP2 and PRORP/MRPP3. Interacts with TRMT10C/MRPP1; forming the MRPP1-MRPP2 subcomplex of the mitochondrial ribonuclease P complex.</text>
</comment>
<dbReference type="EC" id="1.1.1.53" evidence="6"/>
<dbReference type="SMART" id="SM00822">
    <property type="entry name" value="PKS_KR"/>
    <property type="match status" value="1"/>
</dbReference>
<evidence type="ECO:0000256" key="6">
    <source>
        <dbReference type="ARBA" id="ARBA00024071"/>
    </source>
</evidence>
<evidence type="ECO:0000256" key="11">
    <source>
        <dbReference type="ARBA" id="ARBA00050232"/>
    </source>
</evidence>
<evidence type="ECO:0000256" key="39">
    <source>
        <dbReference type="ARBA" id="ARBA00082293"/>
    </source>
</evidence>
<dbReference type="GO" id="GO:0047015">
    <property type="term" value="F:3-hydroxy-2-methylbutyryl-CoA dehydrogenase activity"/>
    <property type="evidence" value="ECO:0007669"/>
    <property type="project" value="UniProtKB-EC"/>
</dbReference>
<evidence type="ECO:0000313" key="46">
    <source>
        <dbReference type="EMBL" id="GAB0202332.1"/>
    </source>
</evidence>
<evidence type="ECO:0000256" key="1">
    <source>
        <dbReference type="ARBA" id="ARBA00004854"/>
    </source>
</evidence>
<evidence type="ECO:0000256" key="19">
    <source>
        <dbReference type="ARBA" id="ARBA00051637"/>
    </source>
</evidence>
<comment type="catalytic activity">
    <reaction evidence="12">
        <text>3alpha-hydroxy-5alpha-pregnan-20-one + NAD(+) = 5alpha-pregnane-3,20-dione + NADH + H(+)</text>
        <dbReference type="Rhea" id="RHEA:41980"/>
        <dbReference type="ChEBI" id="CHEBI:15378"/>
        <dbReference type="ChEBI" id="CHEBI:28952"/>
        <dbReference type="ChEBI" id="CHEBI:50169"/>
        <dbReference type="ChEBI" id="CHEBI:57540"/>
        <dbReference type="ChEBI" id="CHEBI:57945"/>
    </reaction>
    <physiologicalReaction direction="left-to-right" evidence="12">
        <dbReference type="Rhea" id="RHEA:41981"/>
    </physiologicalReaction>
</comment>
<name>A0ABC9Y0M2_GRUJA</name>
<evidence type="ECO:0000256" key="38">
    <source>
        <dbReference type="ARBA" id="ARBA00081236"/>
    </source>
</evidence>
<comment type="catalytic activity">
    <reaction evidence="13">
        <text>5alpha-androstane-3alpha,17beta-diol + NAD(+) = 17beta-hydroxy-5alpha-androstan-3-one + NADH + H(+)</text>
        <dbReference type="Rhea" id="RHEA:42004"/>
        <dbReference type="ChEBI" id="CHEBI:15378"/>
        <dbReference type="ChEBI" id="CHEBI:16330"/>
        <dbReference type="ChEBI" id="CHEBI:36713"/>
        <dbReference type="ChEBI" id="CHEBI:57540"/>
        <dbReference type="ChEBI" id="CHEBI:57945"/>
        <dbReference type="EC" id="1.1.1.53"/>
    </reaction>
    <physiologicalReaction direction="right-to-left" evidence="13">
        <dbReference type="Rhea" id="RHEA:42006"/>
    </physiologicalReaction>
</comment>
<evidence type="ECO:0000256" key="31">
    <source>
        <dbReference type="ARBA" id="ARBA00072938"/>
    </source>
</evidence>
<comment type="catalytic activity">
    <reaction evidence="22">
        <text>5alpha-pregnan-20beta-ol-3-one + NAD(+) = 5alpha-pregnane-3,20-dione + NADH + H(+)</text>
        <dbReference type="Rhea" id="RHEA:42008"/>
        <dbReference type="ChEBI" id="CHEBI:15378"/>
        <dbReference type="ChEBI" id="CHEBI:28952"/>
        <dbReference type="ChEBI" id="CHEBI:57540"/>
        <dbReference type="ChEBI" id="CHEBI:57945"/>
        <dbReference type="ChEBI" id="CHEBI:78594"/>
    </reaction>
    <physiologicalReaction direction="left-to-right" evidence="22">
        <dbReference type="Rhea" id="RHEA:42009"/>
    </physiologicalReaction>
</comment>
<comment type="catalytic activity">
    <reaction evidence="15">
        <text>cholate + NAD(+) = 3alpha,12alpha-dihydroxy-7-oxo-5beta-cholanate + NADH + H(+)</text>
        <dbReference type="Rhea" id="RHEA:19409"/>
        <dbReference type="ChEBI" id="CHEBI:11893"/>
        <dbReference type="ChEBI" id="CHEBI:15378"/>
        <dbReference type="ChEBI" id="CHEBI:29747"/>
        <dbReference type="ChEBI" id="CHEBI:57540"/>
        <dbReference type="ChEBI" id="CHEBI:57945"/>
        <dbReference type="EC" id="1.1.1.159"/>
    </reaction>
    <physiologicalReaction direction="left-to-right" evidence="15">
        <dbReference type="Rhea" id="RHEA:19410"/>
    </physiologicalReaction>
</comment>
<evidence type="ECO:0000256" key="23">
    <source>
        <dbReference type="ARBA" id="ARBA00052417"/>
    </source>
</evidence>
<dbReference type="EC" id="1.1.1.35" evidence="4"/>
<comment type="catalytic activity">
    <reaction evidence="21">
        <text>(2S,3S)-3-hydroxy-2-methylbutanoyl-CoA + NAD(+) = 2-methyl-3-oxobutanoyl-CoA + NADH + H(+)</text>
        <dbReference type="Rhea" id="RHEA:13281"/>
        <dbReference type="ChEBI" id="CHEBI:15378"/>
        <dbReference type="ChEBI" id="CHEBI:57312"/>
        <dbReference type="ChEBI" id="CHEBI:57335"/>
        <dbReference type="ChEBI" id="CHEBI:57540"/>
        <dbReference type="ChEBI" id="CHEBI:57945"/>
        <dbReference type="EC" id="1.1.1.178"/>
    </reaction>
    <physiologicalReaction direction="left-to-right" evidence="21">
        <dbReference type="Rhea" id="RHEA:13282"/>
    </physiologicalReaction>
</comment>
<evidence type="ECO:0000256" key="40">
    <source>
        <dbReference type="ARBA" id="ARBA00082399"/>
    </source>
</evidence>
<evidence type="ECO:0000256" key="5">
    <source>
        <dbReference type="ARBA" id="ARBA00023002"/>
    </source>
</evidence>
<dbReference type="InterPro" id="IPR002347">
    <property type="entry name" value="SDR_fam"/>
</dbReference>
<dbReference type="PROSITE" id="PS00061">
    <property type="entry name" value="ADH_SHORT"/>
    <property type="match status" value="1"/>
</dbReference>